<evidence type="ECO:0000259" key="1">
    <source>
        <dbReference type="Pfam" id="PF24494"/>
    </source>
</evidence>
<feature type="domain" description="DUF7587" evidence="1">
    <location>
        <begin position="32"/>
        <end position="153"/>
    </location>
</feature>
<evidence type="ECO:0000313" key="2">
    <source>
        <dbReference type="EMBL" id="KAK3363207.1"/>
    </source>
</evidence>
<dbReference type="AlphaFoldDB" id="A0AAJ0HV22"/>
<proteinExistence type="predicted"/>
<dbReference type="Pfam" id="PF24494">
    <property type="entry name" value="DUF7587"/>
    <property type="match status" value="1"/>
</dbReference>
<evidence type="ECO:0000313" key="3">
    <source>
        <dbReference type="Proteomes" id="UP001275084"/>
    </source>
</evidence>
<dbReference type="Proteomes" id="UP001275084">
    <property type="component" value="Unassembled WGS sequence"/>
</dbReference>
<protein>
    <recommendedName>
        <fullName evidence="1">DUF7587 domain-containing protein</fullName>
    </recommendedName>
</protein>
<gene>
    <name evidence="2" type="ORF">B0T25DRAFT_32588</name>
</gene>
<dbReference type="InterPro" id="IPR056009">
    <property type="entry name" value="DUF7587"/>
</dbReference>
<comment type="caution">
    <text evidence="2">The sequence shown here is derived from an EMBL/GenBank/DDBJ whole genome shotgun (WGS) entry which is preliminary data.</text>
</comment>
<sequence length="360" mass="40991">MAISTTPGHVPEMSFANLDPFNVSLQWALDRIPTYLFRLYAPGSKGTTNLGEVTSAAWGKGCEGIESLLKIRVAELVNCHLWWKQHDADCRLMSWSSSLLFVFQFGFYLHQGGYGRHYKQSLSDLRILVLDTRKFHKGTFIRDLELIEHFKESYSRPGENDLPYMWKMRNGDAYYFGEYLTQGQLMIGGECGHATMKRLVDQGLYKLCPAFRELKKGWAMPVVAMRKGIEYQTPAATTEADVRMAIEAAAVFSGPRSKAGDGDARWIAAVAPQLLSLQKRNYNDQEILSNFYLSSRLSGRTEALLDMECGIEGQGPTRLMVELEQAQSMADAIRDYSRRSRREADDMLTEVWQEFLRMEI</sequence>
<organism evidence="2 3">
    <name type="scientific">Lasiosphaeria hispida</name>
    <dbReference type="NCBI Taxonomy" id="260671"/>
    <lineage>
        <taxon>Eukaryota</taxon>
        <taxon>Fungi</taxon>
        <taxon>Dikarya</taxon>
        <taxon>Ascomycota</taxon>
        <taxon>Pezizomycotina</taxon>
        <taxon>Sordariomycetes</taxon>
        <taxon>Sordariomycetidae</taxon>
        <taxon>Sordariales</taxon>
        <taxon>Lasiosphaeriaceae</taxon>
        <taxon>Lasiosphaeria</taxon>
    </lineage>
</organism>
<dbReference type="EMBL" id="JAUIQD010000001">
    <property type="protein sequence ID" value="KAK3363207.1"/>
    <property type="molecule type" value="Genomic_DNA"/>
</dbReference>
<reference evidence="2" key="1">
    <citation type="journal article" date="2023" name="Mol. Phylogenet. Evol.">
        <title>Genome-scale phylogeny and comparative genomics of the fungal order Sordariales.</title>
        <authorList>
            <person name="Hensen N."/>
            <person name="Bonometti L."/>
            <person name="Westerberg I."/>
            <person name="Brannstrom I.O."/>
            <person name="Guillou S."/>
            <person name="Cros-Aarteil S."/>
            <person name="Calhoun S."/>
            <person name="Haridas S."/>
            <person name="Kuo A."/>
            <person name="Mondo S."/>
            <person name="Pangilinan J."/>
            <person name="Riley R."/>
            <person name="LaButti K."/>
            <person name="Andreopoulos B."/>
            <person name="Lipzen A."/>
            <person name="Chen C."/>
            <person name="Yan M."/>
            <person name="Daum C."/>
            <person name="Ng V."/>
            <person name="Clum A."/>
            <person name="Steindorff A."/>
            <person name="Ohm R.A."/>
            <person name="Martin F."/>
            <person name="Silar P."/>
            <person name="Natvig D.O."/>
            <person name="Lalanne C."/>
            <person name="Gautier V."/>
            <person name="Ament-Velasquez S.L."/>
            <person name="Kruys A."/>
            <person name="Hutchinson M.I."/>
            <person name="Powell A.J."/>
            <person name="Barry K."/>
            <person name="Miller A.N."/>
            <person name="Grigoriev I.V."/>
            <person name="Debuchy R."/>
            <person name="Gladieux P."/>
            <person name="Hiltunen Thoren M."/>
            <person name="Johannesson H."/>
        </authorList>
    </citation>
    <scope>NUCLEOTIDE SEQUENCE</scope>
    <source>
        <strain evidence="2">CBS 955.72</strain>
    </source>
</reference>
<accession>A0AAJ0HV22</accession>
<reference evidence="2" key="2">
    <citation type="submission" date="2023-06" db="EMBL/GenBank/DDBJ databases">
        <authorList>
            <consortium name="Lawrence Berkeley National Laboratory"/>
            <person name="Haridas S."/>
            <person name="Hensen N."/>
            <person name="Bonometti L."/>
            <person name="Westerberg I."/>
            <person name="Brannstrom I.O."/>
            <person name="Guillou S."/>
            <person name="Cros-Aarteil S."/>
            <person name="Calhoun S."/>
            <person name="Kuo A."/>
            <person name="Mondo S."/>
            <person name="Pangilinan J."/>
            <person name="Riley R."/>
            <person name="Labutti K."/>
            <person name="Andreopoulos B."/>
            <person name="Lipzen A."/>
            <person name="Chen C."/>
            <person name="Yanf M."/>
            <person name="Daum C."/>
            <person name="Ng V."/>
            <person name="Clum A."/>
            <person name="Steindorff A."/>
            <person name="Ohm R."/>
            <person name="Martin F."/>
            <person name="Silar P."/>
            <person name="Natvig D."/>
            <person name="Lalanne C."/>
            <person name="Gautier V."/>
            <person name="Ament-Velasquez S.L."/>
            <person name="Kruys A."/>
            <person name="Hutchinson M.I."/>
            <person name="Powell A.J."/>
            <person name="Barry K."/>
            <person name="Miller A.N."/>
            <person name="Grigoriev I.V."/>
            <person name="Debuchy R."/>
            <person name="Gladieux P."/>
            <person name="Thoren M.H."/>
            <person name="Johannesson H."/>
        </authorList>
    </citation>
    <scope>NUCLEOTIDE SEQUENCE</scope>
    <source>
        <strain evidence="2">CBS 955.72</strain>
    </source>
</reference>
<name>A0AAJ0HV22_9PEZI</name>
<keyword evidence="3" id="KW-1185">Reference proteome</keyword>